<dbReference type="InterPro" id="IPR000891">
    <property type="entry name" value="PYR_CT"/>
</dbReference>
<dbReference type="GO" id="GO:0003852">
    <property type="term" value="F:2-isopropylmalate synthase activity"/>
    <property type="evidence" value="ECO:0007669"/>
    <property type="project" value="TreeGrafter"/>
</dbReference>
<dbReference type="Gene3D" id="1.10.8.60">
    <property type="match status" value="1"/>
</dbReference>
<feature type="site" description="Transition state stabilizer" evidence="6">
    <location>
        <position position="12"/>
    </location>
</feature>
<dbReference type="GO" id="GO:0008701">
    <property type="term" value="F:4-hydroxy-2-oxovalerate aldolase activity"/>
    <property type="evidence" value="ECO:0007669"/>
    <property type="project" value="UniProtKB-UniRule"/>
</dbReference>
<dbReference type="Gene3D" id="3.20.20.70">
    <property type="entry name" value="Aldolase class I"/>
    <property type="match status" value="1"/>
</dbReference>
<organism evidence="9">
    <name type="scientific">uncultured spirochete</name>
    <dbReference type="NCBI Taxonomy" id="156406"/>
    <lineage>
        <taxon>Bacteria</taxon>
        <taxon>Pseudomonadati</taxon>
        <taxon>Spirochaetota</taxon>
        <taxon>Spirochaetia</taxon>
        <taxon>Spirochaetales</taxon>
        <taxon>environmental samples</taxon>
    </lineage>
</organism>
<dbReference type="AlphaFoldDB" id="A0A3P3XHD5"/>
<dbReference type="PANTHER" id="PTHR10277:SF9">
    <property type="entry name" value="2-ISOPROPYLMALATE SYNTHASE 1, CHLOROPLASTIC-RELATED"/>
    <property type="match status" value="1"/>
</dbReference>
<comment type="catalytic activity">
    <reaction evidence="6">
        <text>(S)-4-hydroxy-2-oxopentanoate = acetaldehyde + pyruvate</text>
        <dbReference type="Rhea" id="RHEA:22624"/>
        <dbReference type="ChEBI" id="CHEBI:15343"/>
        <dbReference type="ChEBI" id="CHEBI:15361"/>
        <dbReference type="ChEBI" id="CHEBI:73143"/>
        <dbReference type="EC" id="4.1.3.39"/>
    </reaction>
</comment>
<dbReference type="SUPFAM" id="SSF51569">
    <property type="entry name" value="Aldolase"/>
    <property type="match status" value="1"/>
</dbReference>
<evidence type="ECO:0000256" key="5">
    <source>
        <dbReference type="ARBA" id="ARBA00023239"/>
    </source>
</evidence>
<feature type="active site" description="Proton acceptor" evidence="6">
    <location>
        <position position="16"/>
    </location>
</feature>
<dbReference type="NCBIfam" id="NF006049">
    <property type="entry name" value="PRK08195.1"/>
    <property type="match status" value="1"/>
</dbReference>
<dbReference type="InterPro" id="IPR013785">
    <property type="entry name" value="Aldolase_TIM"/>
</dbReference>
<evidence type="ECO:0000256" key="4">
    <source>
        <dbReference type="ARBA" id="ARBA00023211"/>
    </source>
</evidence>
<dbReference type="PANTHER" id="PTHR10277">
    <property type="entry name" value="HOMOCITRATE SYNTHASE-RELATED"/>
    <property type="match status" value="1"/>
</dbReference>
<keyword evidence="4 6" id="KW-0464">Manganese</keyword>
<accession>A0A3P3XHD5</accession>
<keyword evidence="2 6" id="KW-0479">Metal-binding</keyword>
<evidence type="ECO:0000256" key="3">
    <source>
        <dbReference type="ARBA" id="ARBA00022797"/>
    </source>
</evidence>
<dbReference type="CDD" id="cd07943">
    <property type="entry name" value="DRE_TIM_HOA"/>
    <property type="match status" value="1"/>
</dbReference>
<dbReference type="SUPFAM" id="SSF89000">
    <property type="entry name" value="post-HMGL domain-like"/>
    <property type="match status" value="1"/>
</dbReference>
<dbReference type="InterPro" id="IPR012425">
    <property type="entry name" value="DmpG_comm"/>
</dbReference>
<dbReference type="InterPro" id="IPR050073">
    <property type="entry name" value="2-IPM_HCS-like"/>
</dbReference>
<dbReference type="NCBIfam" id="TIGR03217">
    <property type="entry name" value="4OH_2_O_val_ald"/>
    <property type="match status" value="1"/>
</dbReference>
<evidence type="ECO:0000256" key="6">
    <source>
        <dbReference type="HAMAP-Rule" id="MF_01656"/>
    </source>
</evidence>
<dbReference type="InterPro" id="IPR017629">
    <property type="entry name" value="4OH_2_O-val_aldolase"/>
</dbReference>
<evidence type="ECO:0000313" key="9">
    <source>
        <dbReference type="EMBL" id="SLM11545.1"/>
    </source>
</evidence>
<dbReference type="GO" id="GO:0009098">
    <property type="term" value="P:L-leucine biosynthetic process"/>
    <property type="evidence" value="ECO:0007669"/>
    <property type="project" value="TreeGrafter"/>
</dbReference>
<dbReference type="PROSITE" id="PS50991">
    <property type="entry name" value="PYR_CT"/>
    <property type="match status" value="1"/>
</dbReference>
<feature type="binding site" evidence="6">
    <location>
        <begin position="12"/>
        <end position="13"/>
    </location>
    <ligand>
        <name>substrate</name>
    </ligand>
</feature>
<keyword evidence="5 6" id="KW-0456">Lyase</keyword>
<sequence length="341" mass="35902">MSRISITDTSLRDGSHSVSHQYTSSDVEKVVAALDDAGIDIIEVTHGDGLGGSSLTYGYSVENELDLVSTAVKVAKKAKIAVLLVPGIGTLELLKEAHKRGASVVRVATHITEADVSEEYIKAAKQMGMFVVGFLMMAHMADIDKLVEQARIMESYGADVIYATDSAGALLPDDVYARVAALKNALRVPVGHHAHDNLGCAIANSLAAAKAGATYLDGSLGGMGAGAGNAGTEMLVAALKKSGYEIGADLFKTMDAAEKVLLPLVVEKGKQMPLHDSNSLIMGYAGVYSSFMLHARKAAERFGIDVRNVLIEVGKRKAVGGQEDWIIQVAYDLAKATGKAI</sequence>
<dbReference type="GO" id="GO:0030145">
    <property type="term" value="F:manganese ion binding"/>
    <property type="evidence" value="ECO:0007669"/>
    <property type="project" value="UniProtKB-UniRule"/>
</dbReference>
<evidence type="ECO:0000259" key="8">
    <source>
        <dbReference type="PROSITE" id="PS50991"/>
    </source>
</evidence>
<dbReference type="InterPro" id="IPR035685">
    <property type="entry name" value="DRE_TIM_HOA"/>
</dbReference>
<evidence type="ECO:0000256" key="2">
    <source>
        <dbReference type="ARBA" id="ARBA00022723"/>
    </source>
</evidence>
<name>A0A3P3XHD5_9SPIR</name>
<dbReference type="EMBL" id="FWDM01000013">
    <property type="protein sequence ID" value="SLM11545.1"/>
    <property type="molecule type" value="Genomic_DNA"/>
</dbReference>
<evidence type="ECO:0000256" key="1">
    <source>
        <dbReference type="ARBA" id="ARBA00008944"/>
    </source>
</evidence>
<dbReference type="HAMAP" id="MF_01656">
    <property type="entry name" value="HOA"/>
    <property type="match status" value="1"/>
</dbReference>
<dbReference type="Pfam" id="PF00682">
    <property type="entry name" value="HMGL-like"/>
    <property type="match status" value="1"/>
</dbReference>
<keyword evidence="3 6" id="KW-0058">Aromatic hydrocarbons catabolism</keyword>
<reference evidence="9" key="1">
    <citation type="submission" date="2017-02" db="EMBL/GenBank/DDBJ databases">
        <authorList>
            <person name="Regsiter A."/>
            <person name="William W."/>
        </authorList>
    </citation>
    <scope>NUCLEOTIDE SEQUENCE</scope>
    <source>
        <strain evidence="9">Bib</strain>
    </source>
</reference>
<dbReference type="EC" id="4.1.3.39" evidence="6 7"/>
<feature type="binding site" evidence="6">
    <location>
        <position position="193"/>
    </location>
    <ligand>
        <name>substrate</name>
    </ligand>
</feature>
<dbReference type="Pfam" id="PF07836">
    <property type="entry name" value="DmpG_comm"/>
    <property type="match status" value="1"/>
</dbReference>
<proteinExistence type="inferred from homology"/>
<feature type="binding site" evidence="6">
    <location>
        <position position="166"/>
    </location>
    <ligand>
        <name>substrate</name>
    </ligand>
</feature>
<gene>
    <name evidence="9" type="primary">mhpE</name>
    <name evidence="9" type="ORF">SPIROBIBN47_200017</name>
</gene>
<feature type="binding site" evidence="6">
    <location>
        <position position="13"/>
    </location>
    <ligand>
        <name>Mn(2+)</name>
        <dbReference type="ChEBI" id="CHEBI:29035"/>
    </ligand>
</feature>
<feature type="domain" description="Pyruvate carboxyltransferase" evidence="8">
    <location>
        <begin position="4"/>
        <end position="254"/>
    </location>
</feature>
<comment type="similarity">
    <text evidence="1 6">Belongs to the 4-hydroxy-2-oxovalerate aldolase family.</text>
</comment>
<feature type="binding site" evidence="6">
    <location>
        <position position="193"/>
    </location>
    <ligand>
        <name>Mn(2+)</name>
        <dbReference type="ChEBI" id="CHEBI:29035"/>
    </ligand>
</feature>
<feature type="binding site" evidence="6">
    <location>
        <position position="195"/>
    </location>
    <ligand>
        <name>Mn(2+)</name>
        <dbReference type="ChEBI" id="CHEBI:29035"/>
    </ligand>
</feature>
<protein>
    <recommendedName>
        <fullName evidence="6 7">4-hydroxy-2-oxovalerate aldolase</fullName>
        <shortName evidence="6">HOA</shortName>
        <ecNumber evidence="6 7">4.1.3.39</ecNumber>
    </recommendedName>
    <alternativeName>
        <fullName evidence="6">4-hydroxy-2-keto-pentanoic acid aldolase</fullName>
    </alternativeName>
    <alternativeName>
        <fullName evidence="6">4-hydroxy-2-oxopentanoate aldolase</fullName>
    </alternativeName>
</protein>
<feature type="binding site" evidence="6">
    <location>
        <position position="288"/>
    </location>
    <ligand>
        <name>substrate</name>
    </ligand>
</feature>
<evidence type="ECO:0000256" key="7">
    <source>
        <dbReference type="NCBIfam" id="TIGR03217"/>
    </source>
</evidence>